<evidence type="ECO:0000256" key="1">
    <source>
        <dbReference type="SAM" id="Phobius"/>
    </source>
</evidence>
<feature type="transmembrane region" description="Helical" evidence="1">
    <location>
        <begin position="63"/>
        <end position="85"/>
    </location>
</feature>
<organism evidence="2 3">
    <name type="scientific">Halobacterium phage phiH</name>
    <name type="common">Bacteriophage phi-H</name>
    <dbReference type="NCBI Taxonomy" id="169684"/>
    <lineage>
        <taxon>Viruses</taxon>
        <taxon>Duplodnaviria</taxon>
        <taxon>Heunggongvirae</taxon>
        <taxon>Uroviricota</taxon>
        <taxon>Caudoviricetes</taxon>
        <taxon>Vertoviridae</taxon>
        <taxon>Myohalovirus</taxon>
        <taxon>Myohalovirus spontanei</taxon>
        <taxon>Myohalovirus phiH</taxon>
    </lineage>
</organism>
<evidence type="ECO:0000313" key="2">
    <source>
        <dbReference type="EMBL" id="AYM00288.1"/>
    </source>
</evidence>
<reference evidence="2 3" key="1">
    <citation type="journal article" date="2018" name="Genes (Basel)">
        <title>Complete Genome Sequence of the Model Halovirus PhiH1 (PhiH1).</title>
        <authorList>
            <person name="Dyall-Smith M."/>
            <person name="Pfeifer F."/>
            <person name="Witte A."/>
            <person name="Oesterhelt D."/>
            <person name="Pfeiffer F."/>
        </authorList>
    </citation>
    <scope>NUCLEOTIDE SEQUENCE [LARGE SCALE GENOMIC DNA]</scope>
    <source>
        <strain evidence="2">Variant phiH1</strain>
    </source>
</reference>
<keyword evidence="1 2" id="KW-0812">Transmembrane</keyword>
<proteinExistence type="predicted"/>
<gene>
    <name evidence="2" type="ORF">PhiH1_210</name>
</gene>
<dbReference type="EMBL" id="MK002701">
    <property type="protein sequence ID" value="AYM00288.1"/>
    <property type="molecule type" value="Genomic_DNA"/>
</dbReference>
<evidence type="ECO:0000313" key="3">
    <source>
        <dbReference type="Proteomes" id="UP000277198"/>
    </source>
</evidence>
<feature type="transmembrane region" description="Helical" evidence="1">
    <location>
        <begin position="29"/>
        <end position="51"/>
    </location>
</feature>
<dbReference type="Proteomes" id="UP000277198">
    <property type="component" value="Segment"/>
</dbReference>
<sequence length="189" mass="20660">MAASEDTQEAVPFTEWAYGFRPGRTGRNVLIGVVYWFTIFVSVFVLVYGWYQNRDRVSDASKGAISLLAIIVVFMYIASGIGAIATGPGETVVDIDAREQTSAQFEAEEGDLVRIHVTQPQGEGTRTHVLLSGPEGDLLSEGVLEEETFEREISETGTYSVTMTPTDNQIETSGEVEVILIEAEDREGS</sequence>
<keyword evidence="1" id="KW-1133">Transmembrane helix</keyword>
<protein>
    <submittedName>
        <fullName evidence="2">Transmembrane domain protein</fullName>
    </submittedName>
</protein>
<organismHost>
    <name type="scientific">Halobacterium salinarum</name>
    <name type="common">Halobacterium halobium</name>
    <dbReference type="NCBI Taxonomy" id="2242"/>
</organismHost>
<keyword evidence="1" id="KW-0472">Membrane</keyword>
<keyword evidence="3" id="KW-1185">Reference proteome</keyword>
<accession>A0A3G1ZKT3</accession>
<name>A0A3G1ZKT3_BPPHH</name>